<dbReference type="InterPro" id="IPR002293">
    <property type="entry name" value="AA/rel_permease1"/>
</dbReference>
<dbReference type="AlphaFoldDB" id="A0A0D8LEQ0"/>
<dbReference type="PANTHER" id="PTHR42770:SF11">
    <property type="entry name" value="INNER MEMBRANE TRANSPORT PROTEIN YBAT"/>
    <property type="match status" value="1"/>
</dbReference>
<evidence type="ECO:0000313" key="8">
    <source>
        <dbReference type="Proteomes" id="UP000032582"/>
    </source>
</evidence>
<accession>A0A0D8LEQ0</accession>
<protein>
    <submittedName>
        <fullName evidence="7">Amino acid permease</fullName>
    </submittedName>
</protein>
<dbReference type="PATRIC" id="fig|582.24.peg.263"/>
<dbReference type="EMBL" id="JZSH01000003">
    <property type="protein sequence ID" value="KJF79223.1"/>
    <property type="molecule type" value="Genomic_DNA"/>
</dbReference>
<feature type="transmembrane region" description="Helical" evidence="6">
    <location>
        <begin position="12"/>
        <end position="32"/>
    </location>
</feature>
<comment type="caution">
    <text evidence="7">The sequence shown here is derived from an EMBL/GenBank/DDBJ whole genome shotgun (WGS) entry which is preliminary data.</text>
</comment>
<dbReference type="GO" id="GO:0022857">
    <property type="term" value="F:transmembrane transporter activity"/>
    <property type="evidence" value="ECO:0007669"/>
    <property type="project" value="InterPro"/>
</dbReference>
<keyword evidence="4 6" id="KW-1133">Transmembrane helix</keyword>
<evidence type="ECO:0000256" key="2">
    <source>
        <dbReference type="ARBA" id="ARBA00022475"/>
    </source>
</evidence>
<feature type="transmembrane region" description="Helical" evidence="6">
    <location>
        <begin position="161"/>
        <end position="183"/>
    </location>
</feature>
<dbReference type="PANTHER" id="PTHR42770">
    <property type="entry name" value="AMINO ACID TRANSPORTER-RELATED"/>
    <property type="match status" value="1"/>
</dbReference>
<feature type="transmembrane region" description="Helical" evidence="6">
    <location>
        <begin position="316"/>
        <end position="337"/>
    </location>
</feature>
<sequence>MKSVSSEKPLTLLQVIALGIGAMVGAGIFALLGQTALIMQSATWIAFACGGLVALFAGYAYARLSACYPSPGGIIDFFRLSFPAVLTIALSFLYLVTLILTVAMVARAFGAYAVQLFHQGNESALLPEVYTALIIIAVGLMNITGSHAVGKVEVLLVGTKLVIIIALVATGVFTVDTTLLNISTFSGDTLFSAVGLTFFAYAGFGMMANASDKVADPGRVMPRAFMIAILFTIVLYISLALVLLGNLSPSDLVRYADTAVAQVAYPVWGKTGFVIVAAAALLATTSAINATLFSAFNITDRMCSTGILPDAWGKTVFRQGTTVNILLILLTLLLALFLNLSDLANVASFTFLLCYLMVLVVAWRQSAVIRASKLITGTGIVLVTAVLAGFVVTLLSGGFISVSVIAAALILCLAAGYLRKRSRKDE</sequence>
<gene>
    <name evidence="7" type="ORF">UA45_00850</name>
</gene>
<dbReference type="Proteomes" id="UP000032582">
    <property type="component" value="Unassembled WGS sequence"/>
</dbReference>
<evidence type="ECO:0000256" key="6">
    <source>
        <dbReference type="SAM" id="Phobius"/>
    </source>
</evidence>
<keyword evidence="3 6" id="KW-0812">Transmembrane</keyword>
<keyword evidence="2" id="KW-1003">Cell membrane</keyword>
<feature type="transmembrane region" description="Helical" evidence="6">
    <location>
        <begin position="374"/>
        <end position="392"/>
    </location>
</feature>
<evidence type="ECO:0000256" key="3">
    <source>
        <dbReference type="ARBA" id="ARBA00022692"/>
    </source>
</evidence>
<dbReference type="Pfam" id="PF13520">
    <property type="entry name" value="AA_permease_2"/>
    <property type="match status" value="1"/>
</dbReference>
<evidence type="ECO:0000313" key="7">
    <source>
        <dbReference type="EMBL" id="KJF79223.1"/>
    </source>
</evidence>
<feature type="transmembrane region" description="Helical" evidence="6">
    <location>
        <begin position="273"/>
        <end position="296"/>
    </location>
</feature>
<feature type="transmembrane region" description="Helical" evidence="6">
    <location>
        <begin position="189"/>
        <end position="208"/>
    </location>
</feature>
<dbReference type="GO" id="GO:0005886">
    <property type="term" value="C:plasma membrane"/>
    <property type="evidence" value="ECO:0007669"/>
    <property type="project" value="UniProtKB-SubCell"/>
</dbReference>
<feature type="transmembrane region" description="Helical" evidence="6">
    <location>
        <begin position="220"/>
        <end position="244"/>
    </location>
</feature>
<keyword evidence="5 6" id="KW-0472">Membrane</keyword>
<evidence type="ECO:0000256" key="1">
    <source>
        <dbReference type="ARBA" id="ARBA00004651"/>
    </source>
</evidence>
<dbReference type="InterPro" id="IPR050367">
    <property type="entry name" value="APC_superfamily"/>
</dbReference>
<name>A0A0D8LEQ0_MORMO</name>
<evidence type="ECO:0000256" key="5">
    <source>
        <dbReference type="ARBA" id="ARBA00023136"/>
    </source>
</evidence>
<organism evidence="7 8">
    <name type="scientific">Morganella morganii</name>
    <name type="common">Proteus morganii</name>
    <dbReference type="NCBI Taxonomy" id="582"/>
    <lineage>
        <taxon>Bacteria</taxon>
        <taxon>Pseudomonadati</taxon>
        <taxon>Pseudomonadota</taxon>
        <taxon>Gammaproteobacteria</taxon>
        <taxon>Enterobacterales</taxon>
        <taxon>Morganellaceae</taxon>
        <taxon>Morganella</taxon>
    </lineage>
</organism>
<evidence type="ECO:0000256" key="4">
    <source>
        <dbReference type="ARBA" id="ARBA00022989"/>
    </source>
</evidence>
<feature type="transmembrane region" description="Helical" evidence="6">
    <location>
        <begin position="398"/>
        <end position="418"/>
    </location>
</feature>
<reference evidence="7 8" key="1">
    <citation type="submission" date="2015-02" db="EMBL/GenBank/DDBJ databases">
        <title>Whole genome shotgun sequencing of cultured foodborne pathogen.</title>
        <authorList>
            <person name="Timme R."/>
            <person name="Allard M.W."/>
            <person name="Strain E."/>
            <person name="Evans P.S."/>
            <person name="Brown E."/>
        </authorList>
    </citation>
    <scope>NUCLEOTIDE SEQUENCE [LARGE SCALE GENOMIC DNA]</scope>
    <source>
        <strain evidence="7 8">GCSL-TSO-24</strain>
    </source>
</reference>
<dbReference type="Gene3D" id="1.20.1740.10">
    <property type="entry name" value="Amino acid/polyamine transporter I"/>
    <property type="match status" value="1"/>
</dbReference>
<feature type="transmembrane region" description="Helical" evidence="6">
    <location>
        <begin position="343"/>
        <end position="362"/>
    </location>
</feature>
<feature type="transmembrane region" description="Helical" evidence="6">
    <location>
        <begin position="82"/>
        <end position="109"/>
    </location>
</feature>
<comment type="subcellular location">
    <subcellularLocation>
        <location evidence="1">Cell membrane</location>
        <topology evidence="1">Multi-pass membrane protein</topology>
    </subcellularLocation>
</comment>
<feature type="transmembrane region" description="Helical" evidence="6">
    <location>
        <begin position="44"/>
        <end position="62"/>
    </location>
</feature>
<proteinExistence type="predicted"/>
<dbReference type="PIRSF" id="PIRSF006060">
    <property type="entry name" value="AA_transporter"/>
    <property type="match status" value="1"/>
</dbReference>